<dbReference type="OrthoDB" id="5459053at2"/>
<feature type="transmembrane region" description="Helical" evidence="1">
    <location>
        <begin position="218"/>
        <end position="242"/>
    </location>
</feature>
<dbReference type="RefSeq" id="WP_066069962.1">
    <property type="nucleotide sequence ID" value="NZ_FRBG01000005.1"/>
</dbReference>
<feature type="transmembrane region" description="Helical" evidence="1">
    <location>
        <begin position="85"/>
        <end position="101"/>
    </location>
</feature>
<evidence type="ECO:0000313" key="4">
    <source>
        <dbReference type="Proteomes" id="UP000092605"/>
    </source>
</evidence>
<dbReference type="PANTHER" id="PTHR35531">
    <property type="entry name" value="INNER MEMBRANE PROTEIN YBCI-RELATED"/>
    <property type="match status" value="1"/>
</dbReference>
<reference evidence="3 5" key="2">
    <citation type="submission" date="2016-11" db="EMBL/GenBank/DDBJ databases">
        <authorList>
            <person name="Varghese N."/>
            <person name="Submissions S."/>
        </authorList>
    </citation>
    <scope>NUCLEOTIDE SEQUENCE [LARGE SCALE GENOMIC DNA]</scope>
    <source>
        <strain evidence="3 5">DSM 7308</strain>
    </source>
</reference>
<dbReference type="AlphaFoldDB" id="A0A150FQQ2"/>
<evidence type="ECO:0000313" key="5">
    <source>
        <dbReference type="Proteomes" id="UP000323392"/>
    </source>
</evidence>
<keyword evidence="1" id="KW-1133">Transmembrane helix</keyword>
<dbReference type="Proteomes" id="UP000323392">
    <property type="component" value="Unassembled WGS sequence"/>
</dbReference>
<dbReference type="EMBL" id="LSFY01000001">
    <property type="protein sequence ID" value="KXZ39939.1"/>
    <property type="molecule type" value="Genomic_DNA"/>
</dbReference>
<keyword evidence="5" id="KW-1185">Reference proteome</keyword>
<dbReference type="Proteomes" id="UP000092605">
    <property type="component" value="Unassembled WGS sequence"/>
</dbReference>
<evidence type="ECO:0000313" key="2">
    <source>
        <dbReference type="EMBL" id="KXZ39939.1"/>
    </source>
</evidence>
<feature type="transmembrane region" description="Helical" evidence="1">
    <location>
        <begin position="61"/>
        <end position="78"/>
    </location>
</feature>
<gene>
    <name evidence="2" type="ORF">JWYL7_1014</name>
    <name evidence="3" type="ORF">SAMN05661008_00839</name>
</gene>
<dbReference type="EMBL" id="FRBG01000005">
    <property type="protein sequence ID" value="SHK76418.1"/>
    <property type="molecule type" value="Genomic_DNA"/>
</dbReference>
<name>A0A150FQQ2_CLOPD</name>
<dbReference type="STRING" id="1121328.JWYL7_1014"/>
<dbReference type="Pfam" id="PF04307">
    <property type="entry name" value="YdjM"/>
    <property type="match status" value="1"/>
</dbReference>
<accession>A0A150FQQ2</accession>
<protein>
    <submittedName>
        <fullName evidence="3">Inner membrane protein</fullName>
    </submittedName>
</protein>
<evidence type="ECO:0000256" key="1">
    <source>
        <dbReference type="SAM" id="Phobius"/>
    </source>
</evidence>
<organism evidence="2 4">
    <name type="scientific">Alkalithermobacter thermoalcaliphilus JW-YL-7 = DSM 7308</name>
    <dbReference type="NCBI Taxonomy" id="1121328"/>
    <lineage>
        <taxon>Bacteria</taxon>
        <taxon>Bacillati</taxon>
        <taxon>Bacillota</taxon>
        <taxon>Clostridia</taxon>
        <taxon>Peptostreptococcales</taxon>
        <taxon>Tepidibacteraceae</taxon>
        <taxon>Alkalithermobacter</taxon>
    </lineage>
</organism>
<feature type="transmembrane region" description="Helical" evidence="1">
    <location>
        <begin position="148"/>
        <end position="165"/>
    </location>
</feature>
<feature type="transmembrane region" description="Helical" evidence="1">
    <location>
        <begin position="185"/>
        <end position="206"/>
    </location>
</feature>
<feature type="transmembrane region" description="Helical" evidence="1">
    <location>
        <begin position="107"/>
        <end position="127"/>
    </location>
</feature>
<dbReference type="PATRIC" id="fig|1121328.3.peg.1021"/>
<sequence>MKGKTHVAVGILSCIQASIITNKPLSPLEFIFVCICSVLPDIDEPNSTLSNLVLKPSVSKALYRYLIYLINMLVLSILTYINKNLLFNLIISFFIIILVETKLNHSFLRKSLLTFLFVVLCFSLYYVKAPNSFIIICMFIGIAPWLKHRGFTHSILGIAFIYYVLYEVQKILNSDNLAFYGTLSYASHLLLGDIFTKMGIPIFYPISNKKISLGFIKVGSAIGNFFEILYVLIFVGIVFYSLKLF</sequence>
<dbReference type="PANTHER" id="PTHR35531:SF1">
    <property type="entry name" value="INNER MEMBRANE PROTEIN YBCI-RELATED"/>
    <property type="match status" value="1"/>
</dbReference>
<keyword evidence="1" id="KW-0812">Transmembrane</keyword>
<reference evidence="2 4" key="1">
    <citation type="submission" date="2016-02" db="EMBL/GenBank/DDBJ databases">
        <title>Draft genome sequence for Clostridium paradoxum JW-YL-7.</title>
        <authorList>
            <person name="Utturkar S.M."/>
            <person name="Lancaster A."/>
            <person name="Poole F.L."/>
            <person name="Adams M.W."/>
            <person name="Brown S.D."/>
        </authorList>
    </citation>
    <scope>NUCLEOTIDE SEQUENCE [LARGE SCALE GENOMIC DNA]</scope>
    <source>
        <strain evidence="2 4">JW-YL-7</strain>
    </source>
</reference>
<evidence type="ECO:0000313" key="3">
    <source>
        <dbReference type="EMBL" id="SHK76418.1"/>
    </source>
</evidence>
<keyword evidence="1" id="KW-0472">Membrane</keyword>
<dbReference type="InterPro" id="IPR007404">
    <property type="entry name" value="YdjM-like"/>
</dbReference>
<proteinExistence type="predicted"/>
<comment type="caution">
    <text evidence="2">The sequence shown here is derived from an EMBL/GenBank/DDBJ whole genome shotgun (WGS) entry which is preliminary data.</text>
</comment>